<dbReference type="SUPFAM" id="SSF81296">
    <property type="entry name" value="E set domains"/>
    <property type="match status" value="1"/>
</dbReference>
<dbReference type="EMBL" id="JAYWIO010000002">
    <property type="protein sequence ID" value="KAK7282835.1"/>
    <property type="molecule type" value="Genomic_DNA"/>
</dbReference>
<dbReference type="GO" id="GO:0004553">
    <property type="term" value="F:hydrolase activity, hydrolyzing O-glycosyl compounds"/>
    <property type="evidence" value="ECO:0007669"/>
    <property type="project" value="InterPro"/>
</dbReference>
<dbReference type="InterPro" id="IPR014756">
    <property type="entry name" value="Ig_E-set"/>
</dbReference>
<dbReference type="Proteomes" id="UP001372338">
    <property type="component" value="Unassembled WGS sequence"/>
</dbReference>
<name>A0AAN9IMM8_CROPI</name>
<dbReference type="GO" id="GO:0005975">
    <property type="term" value="P:carbohydrate metabolic process"/>
    <property type="evidence" value="ECO:0007669"/>
    <property type="project" value="InterPro"/>
</dbReference>
<dbReference type="PANTHER" id="PTHR43002">
    <property type="entry name" value="GLYCOGEN DEBRANCHING ENZYME"/>
    <property type="match status" value="1"/>
</dbReference>
<organism evidence="3 4">
    <name type="scientific">Crotalaria pallida</name>
    <name type="common">Smooth rattlebox</name>
    <name type="synonym">Crotalaria striata</name>
    <dbReference type="NCBI Taxonomy" id="3830"/>
    <lineage>
        <taxon>Eukaryota</taxon>
        <taxon>Viridiplantae</taxon>
        <taxon>Streptophyta</taxon>
        <taxon>Embryophyta</taxon>
        <taxon>Tracheophyta</taxon>
        <taxon>Spermatophyta</taxon>
        <taxon>Magnoliopsida</taxon>
        <taxon>eudicotyledons</taxon>
        <taxon>Gunneridae</taxon>
        <taxon>Pentapetalae</taxon>
        <taxon>rosids</taxon>
        <taxon>fabids</taxon>
        <taxon>Fabales</taxon>
        <taxon>Fabaceae</taxon>
        <taxon>Papilionoideae</taxon>
        <taxon>50 kb inversion clade</taxon>
        <taxon>genistoids sensu lato</taxon>
        <taxon>core genistoids</taxon>
        <taxon>Crotalarieae</taxon>
        <taxon>Crotalaria</taxon>
    </lineage>
</organism>
<dbReference type="InterPro" id="IPR013783">
    <property type="entry name" value="Ig-like_fold"/>
</dbReference>
<dbReference type="Pfam" id="PF02922">
    <property type="entry name" value="CBM_48"/>
    <property type="match status" value="1"/>
</dbReference>
<dbReference type="Gene3D" id="2.60.40.10">
    <property type="entry name" value="Immunoglobulins"/>
    <property type="match status" value="1"/>
</dbReference>
<protein>
    <recommendedName>
        <fullName evidence="2">Glycoside hydrolase family 13 N-terminal domain-containing protein</fullName>
    </recommendedName>
</protein>
<sequence>MLHLQPLLCVSSPITTTNTHSTLLASVFFGASFSGTSSARDAGLKFSTQASGSKSNSGHGIFSETRDLAKLRTTNIYGAQAQEGVLEEEAPQMLEGRPSWKIFPGQAFPLGVTEVDNGINFSIFSQHATAVTLCLVLPESGSTGALDGGMIELALDPHSNKTGDIWHICIEDLPRSNVLYGYRINGPHDWGKGHRFDSSTVLVDPYAKLIEGRQYFGDISMKLSKFLGTYDFDSLPFDWGENYKLPSIPEPARQGRLQPSL</sequence>
<comment type="caution">
    <text evidence="3">The sequence shown here is derived from an EMBL/GenBank/DDBJ whole genome shotgun (WGS) entry which is preliminary data.</text>
</comment>
<feature type="domain" description="Glycoside hydrolase family 13 N-terminal" evidence="2">
    <location>
        <begin position="109"/>
        <end position="207"/>
    </location>
</feature>
<dbReference type="AlphaFoldDB" id="A0AAN9IMM8"/>
<evidence type="ECO:0000259" key="2">
    <source>
        <dbReference type="Pfam" id="PF02922"/>
    </source>
</evidence>
<dbReference type="InterPro" id="IPR044505">
    <property type="entry name" value="GlgX_Isoamylase_N_E_set"/>
</dbReference>
<evidence type="ECO:0000313" key="4">
    <source>
        <dbReference type="Proteomes" id="UP001372338"/>
    </source>
</evidence>
<comment type="similarity">
    <text evidence="1">Belongs to the glycosyl hydrolase 13 family.</text>
</comment>
<evidence type="ECO:0000313" key="3">
    <source>
        <dbReference type="EMBL" id="KAK7282835.1"/>
    </source>
</evidence>
<proteinExistence type="inferred from homology"/>
<dbReference type="CDD" id="cd02856">
    <property type="entry name" value="E_set_GDE_Isoamylase_N"/>
    <property type="match status" value="1"/>
</dbReference>
<keyword evidence="4" id="KW-1185">Reference proteome</keyword>
<gene>
    <name evidence="3" type="ORF">RIF29_11919</name>
</gene>
<dbReference type="InterPro" id="IPR004193">
    <property type="entry name" value="Glyco_hydro_13_N"/>
</dbReference>
<evidence type="ECO:0000256" key="1">
    <source>
        <dbReference type="ARBA" id="ARBA00008061"/>
    </source>
</evidence>
<accession>A0AAN9IMM8</accession>
<reference evidence="3 4" key="1">
    <citation type="submission" date="2024-01" db="EMBL/GenBank/DDBJ databases">
        <title>The genomes of 5 underutilized Papilionoideae crops provide insights into root nodulation and disease resistanc.</title>
        <authorList>
            <person name="Yuan L."/>
        </authorList>
    </citation>
    <scope>NUCLEOTIDE SEQUENCE [LARGE SCALE GENOMIC DNA]</scope>
    <source>
        <strain evidence="3">ZHUSHIDOU_FW_LH</strain>
        <tissue evidence="3">Leaf</tissue>
    </source>
</reference>